<organism evidence="1 2">
    <name type="scientific">Actinomadura meridiana</name>
    <dbReference type="NCBI Taxonomy" id="559626"/>
    <lineage>
        <taxon>Bacteria</taxon>
        <taxon>Bacillati</taxon>
        <taxon>Actinomycetota</taxon>
        <taxon>Actinomycetes</taxon>
        <taxon>Streptosporangiales</taxon>
        <taxon>Thermomonosporaceae</taxon>
        <taxon>Actinomadura</taxon>
    </lineage>
</organism>
<keyword evidence="2" id="KW-1185">Reference proteome</keyword>
<dbReference type="EMBL" id="BAABAS010000015">
    <property type="protein sequence ID" value="GAA4235741.1"/>
    <property type="molecule type" value="Genomic_DNA"/>
</dbReference>
<accession>A0ABP8C8V6</accession>
<proteinExistence type="predicted"/>
<gene>
    <name evidence="1" type="ORF">GCM10022254_43670</name>
</gene>
<name>A0ABP8C8V6_9ACTN</name>
<dbReference type="Proteomes" id="UP001501710">
    <property type="component" value="Unassembled WGS sequence"/>
</dbReference>
<evidence type="ECO:0000313" key="2">
    <source>
        <dbReference type="Proteomes" id="UP001501710"/>
    </source>
</evidence>
<protein>
    <submittedName>
        <fullName evidence="1">Uncharacterized protein</fullName>
    </submittedName>
</protein>
<evidence type="ECO:0000313" key="1">
    <source>
        <dbReference type="EMBL" id="GAA4235741.1"/>
    </source>
</evidence>
<comment type="caution">
    <text evidence="1">The sequence shown here is derived from an EMBL/GenBank/DDBJ whole genome shotgun (WGS) entry which is preliminary data.</text>
</comment>
<reference evidence="2" key="1">
    <citation type="journal article" date="2019" name="Int. J. Syst. Evol. Microbiol.">
        <title>The Global Catalogue of Microorganisms (GCM) 10K type strain sequencing project: providing services to taxonomists for standard genome sequencing and annotation.</title>
        <authorList>
            <consortium name="The Broad Institute Genomics Platform"/>
            <consortium name="The Broad Institute Genome Sequencing Center for Infectious Disease"/>
            <person name="Wu L."/>
            <person name="Ma J."/>
        </authorList>
    </citation>
    <scope>NUCLEOTIDE SEQUENCE [LARGE SCALE GENOMIC DNA]</scope>
    <source>
        <strain evidence="2">JCM 17440</strain>
    </source>
</reference>
<sequence length="120" mass="13301">MNEVHEALPCALMPNAQADYIVVFEDIADFGAELGPSGDDGSLRAVVAESVYPDRADDGYRTYFRKPGYLYVWTDDERDLAGYLAEKMQVKALGDPRMPDGRTIEAQAFVQDPVPSSPPW</sequence>